<evidence type="ECO:0000313" key="4">
    <source>
        <dbReference type="Proteomes" id="UP001611450"/>
    </source>
</evidence>
<protein>
    <submittedName>
        <fullName evidence="3">Integrase core domain-containing protein</fullName>
    </submittedName>
</protein>
<organism evidence="3 4">
    <name type="scientific">Nocardia beijingensis</name>
    <dbReference type="NCBI Taxonomy" id="95162"/>
    <lineage>
        <taxon>Bacteria</taxon>
        <taxon>Bacillati</taxon>
        <taxon>Actinomycetota</taxon>
        <taxon>Actinomycetes</taxon>
        <taxon>Mycobacteriales</taxon>
        <taxon>Nocardiaceae</taxon>
        <taxon>Nocardia</taxon>
    </lineage>
</organism>
<evidence type="ECO:0000313" key="3">
    <source>
        <dbReference type="EMBL" id="MFI2325511.1"/>
    </source>
</evidence>
<dbReference type="RefSeq" id="WP_396949248.1">
    <property type="nucleotide sequence ID" value="NZ_JBIRXV010000013.1"/>
</dbReference>
<dbReference type="InterPro" id="IPR001584">
    <property type="entry name" value="Integrase_cat-core"/>
</dbReference>
<dbReference type="Proteomes" id="UP001611450">
    <property type="component" value="Unassembled WGS sequence"/>
</dbReference>
<gene>
    <name evidence="3" type="ORF">ACH47G_33955</name>
</gene>
<accession>A0ABW7WSL7</accession>
<comment type="caution">
    <text evidence="3">The sequence shown here is derived from an EMBL/GenBank/DDBJ whole genome shotgun (WGS) entry which is preliminary data.</text>
</comment>
<dbReference type="InterPro" id="IPR012337">
    <property type="entry name" value="RNaseH-like_sf"/>
</dbReference>
<sequence>MQRLTVESFNRRLGTESLNRNHWTSLFAVRVAIGDFKADHNQRHRHSALGYPTPSRVRCGLHPRPPPGALQD</sequence>
<reference evidence="3 4" key="1">
    <citation type="submission" date="2024-10" db="EMBL/GenBank/DDBJ databases">
        <title>The Natural Products Discovery Center: Release of the First 8490 Sequenced Strains for Exploring Actinobacteria Biosynthetic Diversity.</title>
        <authorList>
            <person name="Kalkreuter E."/>
            <person name="Kautsar S.A."/>
            <person name="Yang D."/>
            <person name="Bader C.D."/>
            <person name="Teijaro C.N."/>
            <person name="Fluegel L."/>
            <person name="Davis C.M."/>
            <person name="Simpson J.R."/>
            <person name="Lauterbach L."/>
            <person name="Steele A.D."/>
            <person name="Gui C."/>
            <person name="Meng S."/>
            <person name="Li G."/>
            <person name="Viehrig K."/>
            <person name="Ye F."/>
            <person name="Su P."/>
            <person name="Kiefer A.F."/>
            <person name="Nichols A."/>
            <person name="Cepeda A.J."/>
            <person name="Yan W."/>
            <person name="Fan B."/>
            <person name="Jiang Y."/>
            <person name="Adhikari A."/>
            <person name="Zheng C.-J."/>
            <person name="Schuster L."/>
            <person name="Cowan T.M."/>
            <person name="Smanski M.J."/>
            <person name="Chevrette M.G."/>
            <person name="De Carvalho L.P.S."/>
            <person name="Shen B."/>
        </authorList>
    </citation>
    <scope>NUCLEOTIDE SEQUENCE [LARGE SCALE GENOMIC DNA]</scope>
    <source>
        <strain evidence="3 4">NPDC019626</strain>
    </source>
</reference>
<name>A0ABW7WSL7_9NOCA</name>
<evidence type="ECO:0000256" key="1">
    <source>
        <dbReference type="SAM" id="MobiDB-lite"/>
    </source>
</evidence>
<dbReference type="SUPFAM" id="SSF53098">
    <property type="entry name" value="Ribonuclease H-like"/>
    <property type="match status" value="1"/>
</dbReference>
<dbReference type="Pfam" id="PF13683">
    <property type="entry name" value="rve_3"/>
    <property type="match status" value="1"/>
</dbReference>
<feature type="domain" description="Integrase catalytic" evidence="2">
    <location>
        <begin position="1"/>
        <end position="54"/>
    </location>
</feature>
<keyword evidence="4" id="KW-1185">Reference proteome</keyword>
<proteinExistence type="predicted"/>
<evidence type="ECO:0000259" key="2">
    <source>
        <dbReference type="Pfam" id="PF13683"/>
    </source>
</evidence>
<feature type="region of interest" description="Disordered" evidence="1">
    <location>
        <begin position="41"/>
        <end position="72"/>
    </location>
</feature>
<feature type="compositionally biased region" description="Pro residues" evidence="1">
    <location>
        <begin position="63"/>
        <end position="72"/>
    </location>
</feature>
<dbReference type="EMBL" id="JBIRXV010000013">
    <property type="protein sequence ID" value="MFI2325511.1"/>
    <property type="molecule type" value="Genomic_DNA"/>
</dbReference>